<evidence type="ECO:0000313" key="4">
    <source>
        <dbReference type="EMBL" id="KAF2897243.1"/>
    </source>
</evidence>
<dbReference type="Proteomes" id="UP000801492">
    <property type="component" value="Unassembled WGS sequence"/>
</dbReference>
<dbReference type="AlphaFoldDB" id="A0A8K0D614"/>
<proteinExistence type="predicted"/>
<evidence type="ECO:0000313" key="5">
    <source>
        <dbReference type="Proteomes" id="UP000801492"/>
    </source>
</evidence>
<name>A0A8K0D614_IGNLU</name>
<keyword evidence="2" id="KW-0479">Metal-binding</keyword>
<accession>A0A8K0D614</accession>
<gene>
    <name evidence="4" type="ORF">ILUMI_08931</name>
</gene>
<dbReference type="Pfam" id="PF13359">
    <property type="entry name" value="DDE_Tnp_4"/>
    <property type="match status" value="1"/>
</dbReference>
<protein>
    <recommendedName>
        <fullName evidence="3">DDE Tnp4 domain-containing protein</fullName>
    </recommendedName>
</protein>
<organism evidence="4 5">
    <name type="scientific">Ignelater luminosus</name>
    <name type="common">Cucubano</name>
    <name type="synonym">Pyrophorus luminosus</name>
    <dbReference type="NCBI Taxonomy" id="2038154"/>
    <lineage>
        <taxon>Eukaryota</taxon>
        <taxon>Metazoa</taxon>
        <taxon>Ecdysozoa</taxon>
        <taxon>Arthropoda</taxon>
        <taxon>Hexapoda</taxon>
        <taxon>Insecta</taxon>
        <taxon>Pterygota</taxon>
        <taxon>Neoptera</taxon>
        <taxon>Endopterygota</taxon>
        <taxon>Coleoptera</taxon>
        <taxon>Polyphaga</taxon>
        <taxon>Elateriformia</taxon>
        <taxon>Elateroidea</taxon>
        <taxon>Elateridae</taxon>
        <taxon>Agrypninae</taxon>
        <taxon>Pyrophorini</taxon>
        <taxon>Ignelater</taxon>
    </lineage>
</organism>
<sequence length="87" mass="10309">MRTSAYAWVKFPTTNHAKQHNKLRFYEIFEDEEVPGRLFINRKDYHSINCKVICEAVLKILAVNERYFVSVHDAAIWSTSAIYHRGY</sequence>
<feature type="domain" description="DDE Tnp4" evidence="3">
    <location>
        <begin position="37"/>
        <end position="84"/>
    </location>
</feature>
<dbReference type="GO" id="GO:0046872">
    <property type="term" value="F:metal ion binding"/>
    <property type="evidence" value="ECO:0007669"/>
    <property type="project" value="UniProtKB-KW"/>
</dbReference>
<evidence type="ECO:0000259" key="3">
    <source>
        <dbReference type="Pfam" id="PF13359"/>
    </source>
</evidence>
<evidence type="ECO:0000256" key="2">
    <source>
        <dbReference type="ARBA" id="ARBA00022723"/>
    </source>
</evidence>
<evidence type="ECO:0000256" key="1">
    <source>
        <dbReference type="ARBA" id="ARBA00001968"/>
    </source>
</evidence>
<comment type="caution">
    <text evidence="4">The sequence shown here is derived from an EMBL/GenBank/DDBJ whole genome shotgun (WGS) entry which is preliminary data.</text>
</comment>
<comment type="cofactor">
    <cofactor evidence="1">
        <name>a divalent metal cation</name>
        <dbReference type="ChEBI" id="CHEBI:60240"/>
    </cofactor>
</comment>
<dbReference type="OrthoDB" id="6770542at2759"/>
<dbReference type="EMBL" id="VTPC01004374">
    <property type="protein sequence ID" value="KAF2897243.1"/>
    <property type="molecule type" value="Genomic_DNA"/>
</dbReference>
<reference evidence="4" key="1">
    <citation type="submission" date="2019-08" db="EMBL/GenBank/DDBJ databases">
        <title>The genome of the North American firefly Photinus pyralis.</title>
        <authorList>
            <consortium name="Photinus pyralis genome working group"/>
            <person name="Fallon T.R."/>
            <person name="Sander Lower S.E."/>
            <person name="Weng J.-K."/>
        </authorList>
    </citation>
    <scope>NUCLEOTIDE SEQUENCE</scope>
    <source>
        <strain evidence="4">TRF0915ILg1</strain>
        <tissue evidence="4">Whole body</tissue>
    </source>
</reference>
<keyword evidence="5" id="KW-1185">Reference proteome</keyword>
<dbReference type="InterPro" id="IPR027806">
    <property type="entry name" value="HARBI1_dom"/>
</dbReference>